<dbReference type="InterPro" id="IPR043779">
    <property type="entry name" value="DUF5721"/>
</dbReference>
<name>A0A6L5Y0B1_9FIRM</name>
<sequence length="153" mass="18099">MSKLLIGEVFDTFWMTELEILTSNQYKINGHLNQSWYDQQELELLGAREYAKWKEMKPLAFQIIKGNKTPQVLKVVFMYPKKGIFHFLEEIKSSFKEDQIEGLFLNIRYENNNLTIVTGTSIAVFSMDKSLEKEWDEKVKVFLKAKEIVFEEM</sequence>
<dbReference type="Proteomes" id="UP000482209">
    <property type="component" value="Unassembled WGS sequence"/>
</dbReference>
<gene>
    <name evidence="1" type="ORF">FYJ58_10325</name>
</gene>
<accession>A0A6L5Y0B1</accession>
<reference evidence="1 2" key="1">
    <citation type="submission" date="2019-08" db="EMBL/GenBank/DDBJ databases">
        <title>In-depth cultivation of the pig gut microbiome towards novel bacterial diversity and tailored functional studies.</title>
        <authorList>
            <person name="Wylensek D."/>
            <person name="Hitch T.C.A."/>
            <person name="Clavel T."/>
        </authorList>
    </citation>
    <scope>NUCLEOTIDE SEQUENCE [LARGE SCALE GENOMIC DNA]</scope>
    <source>
        <strain evidence="1 2">WCA-693-APC-MOT-I</strain>
    </source>
</reference>
<organism evidence="1 2">
    <name type="scientific">Velocimicrobium porci</name>
    <dbReference type="NCBI Taxonomy" id="2606634"/>
    <lineage>
        <taxon>Bacteria</taxon>
        <taxon>Bacillati</taxon>
        <taxon>Bacillota</taxon>
        <taxon>Clostridia</taxon>
        <taxon>Lachnospirales</taxon>
        <taxon>Lachnospiraceae</taxon>
        <taxon>Velocimicrobium</taxon>
    </lineage>
</organism>
<evidence type="ECO:0000313" key="2">
    <source>
        <dbReference type="Proteomes" id="UP000482209"/>
    </source>
</evidence>
<dbReference type="EMBL" id="VUMT01000015">
    <property type="protein sequence ID" value="MSS64267.1"/>
    <property type="molecule type" value="Genomic_DNA"/>
</dbReference>
<proteinExistence type="predicted"/>
<protein>
    <submittedName>
        <fullName evidence="1">Uncharacterized protein</fullName>
    </submittedName>
</protein>
<dbReference type="RefSeq" id="WP_205839229.1">
    <property type="nucleotide sequence ID" value="NZ_VUMT01000015.1"/>
</dbReference>
<dbReference type="Pfam" id="PF18988">
    <property type="entry name" value="DUF5721"/>
    <property type="match status" value="1"/>
</dbReference>
<keyword evidence="2" id="KW-1185">Reference proteome</keyword>
<comment type="caution">
    <text evidence="1">The sequence shown here is derived from an EMBL/GenBank/DDBJ whole genome shotgun (WGS) entry which is preliminary data.</text>
</comment>
<evidence type="ECO:0000313" key="1">
    <source>
        <dbReference type="EMBL" id="MSS64267.1"/>
    </source>
</evidence>
<dbReference type="AlphaFoldDB" id="A0A6L5Y0B1"/>